<evidence type="ECO:0000313" key="4">
    <source>
        <dbReference type="Proteomes" id="UP000692954"/>
    </source>
</evidence>
<name>A0A8S1NP63_9CILI</name>
<reference evidence="3" key="1">
    <citation type="submission" date="2021-01" db="EMBL/GenBank/DDBJ databases">
        <authorList>
            <consortium name="Genoscope - CEA"/>
            <person name="William W."/>
        </authorList>
    </citation>
    <scope>NUCLEOTIDE SEQUENCE</scope>
</reference>
<keyword evidence="4" id="KW-1185">Reference proteome</keyword>
<feature type="compositionally biased region" description="Polar residues" evidence="2">
    <location>
        <begin position="1308"/>
        <end position="1330"/>
    </location>
</feature>
<feature type="compositionally biased region" description="Polar residues" evidence="2">
    <location>
        <begin position="515"/>
        <end position="529"/>
    </location>
</feature>
<feature type="region of interest" description="Disordered" evidence="2">
    <location>
        <begin position="1305"/>
        <end position="1372"/>
    </location>
</feature>
<organism evidence="3 4">
    <name type="scientific">Paramecium sonneborni</name>
    <dbReference type="NCBI Taxonomy" id="65129"/>
    <lineage>
        <taxon>Eukaryota</taxon>
        <taxon>Sar</taxon>
        <taxon>Alveolata</taxon>
        <taxon>Ciliophora</taxon>
        <taxon>Intramacronucleata</taxon>
        <taxon>Oligohymenophorea</taxon>
        <taxon>Peniculida</taxon>
        <taxon>Parameciidae</taxon>
        <taxon>Paramecium</taxon>
    </lineage>
</organism>
<dbReference type="Proteomes" id="UP000692954">
    <property type="component" value="Unassembled WGS sequence"/>
</dbReference>
<feature type="region of interest" description="Disordered" evidence="2">
    <location>
        <begin position="508"/>
        <end position="531"/>
    </location>
</feature>
<evidence type="ECO:0000256" key="2">
    <source>
        <dbReference type="SAM" id="MobiDB-lite"/>
    </source>
</evidence>
<protein>
    <submittedName>
        <fullName evidence="3">Uncharacterized protein</fullName>
    </submittedName>
</protein>
<accession>A0A8S1NP63</accession>
<keyword evidence="1" id="KW-0175">Coiled coil</keyword>
<dbReference type="EMBL" id="CAJJDN010000058">
    <property type="protein sequence ID" value="CAD8092136.1"/>
    <property type="molecule type" value="Genomic_DNA"/>
</dbReference>
<dbReference type="OrthoDB" id="295847at2759"/>
<sequence length="1372" mass="162691">MGICCSKQRDKEDGIRQQIAQTIVEQQKIKEEEEQEHIQFQCYSSSRKSQTLQFNPTNQTDICNLITQVGNEEVAVGVEQPKQEKIKKKKSEHHKDDANYLRKLDHILSLKSIVVELQKEGDMKYYKISVLINYKELFYNVNLYGTLTTQLDFKYFTLKPKKFEEANKYSRFLTFFSNDNYFNADKECTNNFNAFDKLLYVERSLQEMKANLKKLQKRQSTLIHEKQIENCLVNSTNQEMLEIISVVDVEQQSRFLTVLFHLLVQKYFKKLELYLVFITNATFLFEIPPQFDQPNVYRLALFYDKLDYSLKDLQNLLIKNKMELSKFLYQKLALNLIDIFYQCYQNHLYRLNFTLSTVFYVSKLKCFKLQTFGRLKYLLQFGLNIEEGIKQLDEKKLKLFQKAFKKDLFALCDLLVYFKKVNDMTLKQIQTKRKKFLQNIKKGEENEDDDGNYLIYVDEILSSKQDRYILEFIRMAIYANEIKSIDKTLEDTILIIESLQKQINEYESNLEQESQDTKNQNGFQIQENPIQPPEKQIKLDDSLDNEENQIYLKTFQFDFNSENEELSINKDKYTQSQLIYKELLYSSLLFQDQFQFYYHKFKEGEKQKLQEAYVEILNAFYTLKSLDDDSWQYKLTMVSKMMDKPIEIMNSIYETSIDHFHITLMFQILTLSQRKPLPLLNELQRSINKQLQMKISMDRRLRSHNSSKGIIEQKKHIMIQLMYAQSYLNNHNYYQAVHKIQRVIGFQLKNQHIASLFYGYSLLVSGEIQKESLQAVSAMLNLEMSQVIYDSYFPEFIAQEETQEQTENGVKEKTVQKFQNVRVQNLATSNKAKLELLLGMSYFDVHDQENSLKCLKVAEQLLLRSFDLYSDEVVIVVLKQLQLFVLQDDIGSAFKISLQYAEKMNKYYADGKIFKRKIISKLQFIMACIFEFNGQYLSALRFVERSNRTFTNSKHNNFIIQMHFQAKKLFLIQKIKSAFQKIKSKQQLRDPTDLALFQTLNEHMSSTFLSQFYKQRFVQKSSLLLEKYGSYLLKVQQLLRLKMYEKALKILKKTIKILNKTKKDELYAILSGQITYLHLQNAKEQQQIKQLLDQIEINERYFLFPQKEYNLLKCLIYLMILYTKINQAKQIQETNQKIQIVIDEFHETLQWKTISTKSFRNAPNKFEILIKKGKISLLQKILAVVEIIEYYNSIKKQIFDVMFNGQQLKELYKKIRSDFDNFLGEINNQVLIKKQNCLIGNCSQINIQNNSNCEEQKNMDQNKETQIVQTSEGNDLEANQKQTDTSKIILDIRSYQEILIQNKHARLSKQQQHQQKNIDTSKSNHSQDNGSLKHEKQKSTNISDHIKQKSFKKSTKLNPFESTMKKTQKQLQ</sequence>
<feature type="coiled-coil region" evidence="1">
    <location>
        <begin position="198"/>
        <end position="225"/>
    </location>
</feature>
<evidence type="ECO:0000256" key="1">
    <source>
        <dbReference type="SAM" id="Coils"/>
    </source>
</evidence>
<gene>
    <name evidence="3" type="ORF">PSON_ATCC_30995.1.T0580251</name>
</gene>
<comment type="caution">
    <text evidence="3">The sequence shown here is derived from an EMBL/GenBank/DDBJ whole genome shotgun (WGS) entry which is preliminary data.</text>
</comment>
<proteinExistence type="predicted"/>
<evidence type="ECO:0000313" key="3">
    <source>
        <dbReference type="EMBL" id="CAD8092136.1"/>
    </source>
</evidence>